<evidence type="ECO:0008006" key="3">
    <source>
        <dbReference type="Google" id="ProtNLM"/>
    </source>
</evidence>
<accession>A0ABV1WPP3</accession>
<dbReference type="Gene3D" id="1.10.287.1060">
    <property type="entry name" value="ESAT-6-like"/>
    <property type="match status" value="1"/>
</dbReference>
<sequence>MADRIRYDLDMIKGCSRTLGKLHNEFDEHGNPSDGYEDELGHGGLKDAFDDFSTTWKKTRKKLSKELKKLAEYTGAAAEKYEEIDHELAKAIAENTGKGKK</sequence>
<evidence type="ECO:0000313" key="1">
    <source>
        <dbReference type="EMBL" id="MER7178279.1"/>
    </source>
</evidence>
<dbReference type="InterPro" id="IPR036689">
    <property type="entry name" value="ESAT-6-like_sf"/>
</dbReference>
<dbReference type="EMBL" id="JBEPEK010000008">
    <property type="protein sequence ID" value="MER7178279.1"/>
    <property type="molecule type" value="Genomic_DNA"/>
</dbReference>
<gene>
    <name evidence="1" type="ORF">ABT404_02080</name>
</gene>
<dbReference type="Proteomes" id="UP001474181">
    <property type="component" value="Unassembled WGS sequence"/>
</dbReference>
<protein>
    <recommendedName>
        <fullName evidence="3">Excreted virulence factor EspC, type VII ESX diderm</fullName>
    </recommendedName>
</protein>
<name>A0ABV1WPP3_9ACTN</name>
<proteinExistence type="predicted"/>
<dbReference type="SUPFAM" id="SSF140453">
    <property type="entry name" value="EsxAB dimer-like"/>
    <property type="match status" value="1"/>
</dbReference>
<evidence type="ECO:0000313" key="2">
    <source>
        <dbReference type="Proteomes" id="UP001474181"/>
    </source>
</evidence>
<reference evidence="1 2" key="1">
    <citation type="submission" date="2024-06" db="EMBL/GenBank/DDBJ databases">
        <title>The Natural Products Discovery Center: Release of the First 8490 Sequenced Strains for Exploring Actinobacteria Biosynthetic Diversity.</title>
        <authorList>
            <person name="Kalkreuter E."/>
            <person name="Kautsar S.A."/>
            <person name="Yang D."/>
            <person name="Bader C.D."/>
            <person name="Teijaro C.N."/>
            <person name="Fluegel L."/>
            <person name="Davis C.M."/>
            <person name="Simpson J.R."/>
            <person name="Lauterbach L."/>
            <person name="Steele A.D."/>
            <person name="Gui C."/>
            <person name="Meng S."/>
            <person name="Li G."/>
            <person name="Viehrig K."/>
            <person name="Ye F."/>
            <person name="Su P."/>
            <person name="Kiefer A.F."/>
            <person name="Nichols A."/>
            <person name="Cepeda A.J."/>
            <person name="Yan W."/>
            <person name="Fan B."/>
            <person name="Jiang Y."/>
            <person name="Adhikari A."/>
            <person name="Zheng C.-J."/>
            <person name="Schuster L."/>
            <person name="Cowan T.M."/>
            <person name="Smanski M.J."/>
            <person name="Chevrette M.G."/>
            <person name="De Carvalho L.P.S."/>
            <person name="Shen B."/>
        </authorList>
    </citation>
    <scope>NUCLEOTIDE SEQUENCE [LARGE SCALE GENOMIC DNA]</scope>
    <source>
        <strain evidence="1 2">NPDC000234</strain>
    </source>
</reference>
<organism evidence="1 2">
    <name type="scientific">Streptomyces hyaluromycini</name>
    <dbReference type="NCBI Taxonomy" id="1377993"/>
    <lineage>
        <taxon>Bacteria</taxon>
        <taxon>Bacillati</taxon>
        <taxon>Actinomycetota</taxon>
        <taxon>Actinomycetes</taxon>
        <taxon>Kitasatosporales</taxon>
        <taxon>Streptomycetaceae</taxon>
        <taxon>Streptomyces</taxon>
    </lineage>
</organism>
<comment type="caution">
    <text evidence="1">The sequence shown here is derived from an EMBL/GenBank/DDBJ whole genome shotgun (WGS) entry which is preliminary data.</text>
</comment>
<keyword evidence="2" id="KW-1185">Reference proteome</keyword>
<dbReference type="RefSeq" id="WP_350776486.1">
    <property type="nucleotide sequence ID" value="NZ_JBEPEK010000008.1"/>
</dbReference>